<proteinExistence type="predicted"/>
<evidence type="ECO:0000313" key="2">
    <source>
        <dbReference type="Proteomes" id="UP000233556"/>
    </source>
</evidence>
<organism evidence="1 2">
    <name type="scientific">Limosa lapponica baueri</name>
    <dbReference type="NCBI Taxonomy" id="1758121"/>
    <lineage>
        <taxon>Eukaryota</taxon>
        <taxon>Metazoa</taxon>
        <taxon>Chordata</taxon>
        <taxon>Craniata</taxon>
        <taxon>Vertebrata</taxon>
        <taxon>Euteleostomi</taxon>
        <taxon>Archelosauria</taxon>
        <taxon>Archosauria</taxon>
        <taxon>Dinosauria</taxon>
        <taxon>Saurischia</taxon>
        <taxon>Theropoda</taxon>
        <taxon>Coelurosauria</taxon>
        <taxon>Aves</taxon>
        <taxon>Neognathae</taxon>
        <taxon>Neoaves</taxon>
        <taxon>Charadriiformes</taxon>
        <taxon>Scolopacidae</taxon>
        <taxon>Limosa</taxon>
    </lineage>
</organism>
<reference evidence="2" key="1">
    <citation type="submission" date="2017-11" db="EMBL/GenBank/DDBJ databases">
        <authorList>
            <person name="Lima N.C."/>
            <person name="Parody-Merino A.M."/>
            <person name="Battley P.F."/>
            <person name="Fidler A.E."/>
            <person name="Prosdocimi F."/>
        </authorList>
    </citation>
    <scope>NUCLEOTIDE SEQUENCE [LARGE SCALE GENOMIC DNA]</scope>
</reference>
<reference evidence="2" key="2">
    <citation type="submission" date="2017-12" db="EMBL/GenBank/DDBJ databases">
        <title>Genome sequence of the Bar-tailed Godwit (Limosa lapponica baueri).</title>
        <authorList>
            <person name="Lima N.C.B."/>
            <person name="Parody-Merino A.M."/>
            <person name="Battley P.F."/>
            <person name="Fidler A.E."/>
            <person name="Prosdocimi F."/>
        </authorList>
    </citation>
    <scope>NUCLEOTIDE SEQUENCE [LARGE SCALE GENOMIC DNA]</scope>
</reference>
<dbReference type="Proteomes" id="UP000233556">
    <property type="component" value="Unassembled WGS sequence"/>
</dbReference>
<gene>
    <name evidence="1" type="ORF">llap_19139</name>
</gene>
<dbReference type="AlphaFoldDB" id="A0A2I0T9T3"/>
<keyword evidence="2" id="KW-1185">Reference proteome</keyword>
<evidence type="ECO:0000313" key="1">
    <source>
        <dbReference type="EMBL" id="PKU30557.1"/>
    </source>
</evidence>
<dbReference type="EMBL" id="KZ514437">
    <property type="protein sequence ID" value="PKU30557.1"/>
    <property type="molecule type" value="Genomic_DNA"/>
</dbReference>
<name>A0A2I0T9T3_LIMLA</name>
<sequence length="73" mass="8078">MARTPPGRFVPPMALMKATLWRGELEVDGGLELEGGTESIRKASGLCQALSDFEATHELPRGYRSVLRDCVFR</sequence>
<accession>A0A2I0T9T3</accession>
<protein>
    <submittedName>
        <fullName evidence="1">Uncharacterized protein</fullName>
    </submittedName>
</protein>